<dbReference type="RefSeq" id="WP_166918676.1">
    <property type="nucleotide sequence ID" value="NZ_JAASRN010000001.1"/>
</dbReference>
<dbReference type="PANTHER" id="PTHR42951:SF22">
    <property type="entry name" value="METALLO BETA-LACTAMASE SUPERFAMILY LIPOPROTEIN"/>
    <property type="match status" value="1"/>
</dbReference>
<keyword evidence="2" id="KW-0378">Hydrolase</keyword>
<organism evidence="2 3">
    <name type="scientific">Thermonema lapsum</name>
    <dbReference type="NCBI Taxonomy" id="28195"/>
    <lineage>
        <taxon>Bacteria</taxon>
        <taxon>Pseudomonadati</taxon>
        <taxon>Bacteroidota</taxon>
        <taxon>Cytophagia</taxon>
        <taxon>Cytophagales</taxon>
        <taxon>Thermonemataceae</taxon>
        <taxon>Thermonema</taxon>
    </lineage>
</organism>
<dbReference type="InterPro" id="IPR001279">
    <property type="entry name" value="Metallo-B-lactamas"/>
</dbReference>
<sequence length="299" mass="33453">MKVHTFDLQFLGTPQAIAAFLLEVDNTSILVETGPYSSIAQLESALMAAGKRPESLNAVLITHIHLDHAGAAWYFAQKGIPVYMHPLGAPHMADPSKLLHSAQRIYGNQMEALWGTLKPIPQALIHTVSHGEELLIGNCRLRAWHTPGHAIHHVAWQVEDTIFTGDVAGVRIGGGLVVPPCPPPDIDVEAWDQSIEILRKQSPKQLILTHFGAYSDVDYHLQELQERLHAWADWMRPYAETDRPAHEIVSLFQDFVHQELRAAGLNEQAIARYEAANPSFMSVAGLLRYWKKKLEKQKN</sequence>
<dbReference type="InterPro" id="IPR050855">
    <property type="entry name" value="NDM-1-like"/>
</dbReference>
<feature type="domain" description="Metallo-beta-lactamase" evidence="1">
    <location>
        <begin position="16"/>
        <end position="210"/>
    </location>
</feature>
<comment type="caution">
    <text evidence="2">The sequence shown here is derived from an EMBL/GenBank/DDBJ whole genome shotgun (WGS) entry which is preliminary data.</text>
</comment>
<dbReference type="Gene3D" id="3.60.15.10">
    <property type="entry name" value="Ribonuclease Z/Hydroxyacylglutathione hydrolase-like"/>
    <property type="match status" value="1"/>
</dbReference>
<dbReference type="Pfam" id="PF00753">
    <property type="entry name" value="Lactamase_B"/>
    <property type="match status" value="1"/>
</dbReference>
<evidence type="ECO:0000259" key="1">
    <source>
        <dbReference type="SMART" id="SM00849"/>
    </source>
</evidence>
<protein>
    <submittedName>
        <fullName evidence="2">Glyoxylase-like metal-dependent hydrolase (Beta-lactamase superfamily II)</fullName>
    </submittedName>
</protein>
<dbReference type="SMART" id="SM00849">
    <property type="entry name" value="Lactamase_B"/>
    <property type="match status" value="1"/>
</dbReference>
<reference evidence="2 3" key="1">
    <citation type="submission" date="2020-03" db="EMBL/GenBank/DDBJ databases">
        <title>Genomic Encyclopedia of Type Strains, Phase IV (KMG-IV): sequencing the most valuable type-strain genomes for metagenomic binning, comparative biology and taxonomic classification.</title>
        <authorList>
            <person name="Goeker M."/>
        </authorList>
    </citation>
    <scope>NUCLEOTIDE SEQUENCE [LARGE SCALE GENOMIC DNA]</scope>
    <source>
        <strain evidence="2 3">DSM 5718</strain>
    </source>
</reference>
<dbReference type="EMBL" id="JAASRN010000001">
    <property type="protein sequence ID" value="NIK73437.1"/>
    <property type="molecule type" value="Genomic_DNA"/>
</dbReference>
<dbReference type="Proteomes" id="UP000537126">
    <property type="component" value="Unassembled WGS sequence"/>
</dbReference>
<evidence type="ECO:0000313" key="2">
    <source>
        <dbReference type="EMBL" id="NIK73437.1"/>
    </source>
</evidence>
<evidence type="ECO:0000313" key="3">
    <source>
        <dbReference type="Proteomes" id="UP000537126"/>
    </source>
</evidence>
<dbReference type="SUPFAM" id="SSF56281">
    <property type="entry name" value="Metallo-hydrolase/oxidoreductase"/>
    <property type="match status" value="1"/>
</dbReference>
<dbReference type="InterPro" id="IPR037482">
    <property type="entry name" value="ST1585_MBL-fold"/>
</dbReference>
<gene>
    <name evidence="2" type="ORF">FHS56_000923</name>
</gene>
<keyword evidence="3" id="KW-1185">Reference proteome</keyword>
<proteinExistence type="predicted"/>
<dbReference type="AlphaFoldDB" id="A0A846MQ76"/>
<name>A0A846MQ76_9BACT</name>
<dbReference type="CDD" id="cd07726">
    <property type="entry name" value="ST1585-like_MBL-fold"/>
    <property type="match status" value="1"/>
</dbReference>
<accession>A0A846MQ76</accession>
<dbReference type="InterPro" id="IPR036866">
    <property type="entry name" value="RibonucZ/Hydroxyglut_hydro"/>
</dbReference>
<dbReference type="GO" id="GO:0016787">
    <property type="term" value="F:hydrolase activity"/>
    <property type="evidence" value="ECO:0007669"/>
    <property type="project" value="UniProtKB-KW"/>
</dbReference>
<dbReference type="PANTHER" id="PTHR42951">
    <property type="entry name" value="METALLO-BETA-LACTAMASE DOMAIN-CONTAINING"/>
    <property type="match status" value="1"/>
</dbReference>